<reference evidence="3 4" key="1">
    <citation type="journal article" date="2018" name="Front. Microbiol.">
        <title>Description and Comparative Genomics of Macrococcus caseolyticus subsp. hominis subsp. nov., Macrococcus goetzii sp. nov., Macrococcus epidermidis sp. nov., and Macrococcus bohemicus sp. nov., Novel Macrococci From Human Clinical Material With Virulence Potential and Suspected Uptake of Foreign DNA by Natural Transformation.</title>
        <authorList>
            <person name="Maslanova I."/>
            <person name="Wertheimer Z."/>
            <person name="Sedlacek I."/>
            <person name="Svec P."/>
            <person name="Indrakova A."/>
            <person name="Kovarovic V."/>
            <person name="Schumann P."/>
            <person name="Sproer C."/>
            <person name="Kralova S."/>
            <person name="Sedo O."/>
            <person name="Kristofova L."/>
            <person name="Vrbovska V."/>
            <person name="Fuzik T."/>
            <person name="Petras P."/>
            <person name="Zdrahal Z."/>
            <person name="Ruzickova V."/>
            <person name="Doskar J."/>
            <person name="Pantucek R."/>
        </authorList>
    </citation>
    <scope>NUCLEOTIDE SEQUENCE [LARGE SCALE GENOMIC DNA]</scope>
    <source>
        <strain evidence="3 4">01/688</strain>
    </source>
</reference>
<organism evidence="3 4">
    <name type="scientific">Macrococcus epidermidis</name>
    <dbReference type="NCBI Taxonomy" id="1902580"/>
    <lineage>
        <taxon>Bacteria</taxon>
        <taxon>Bacillati</taxon>
        <taxon>Bacillota</taxon>
        <taxon>Bacilli</taxon>
        <taxon>Bacillales</taxon>
        <taxon>Staphylococcaceae</taxon>
        <taxon>Macrococcus</taxon>
    </lineage>
</organism>
<dbReference type="Pfam" id="PF13333">
    <property type="entry name" value="rve_2"/>
    <property type="match status" value="1"/>
</dbReference>
<dbReference type="InterPro" id="IPR048020">
    <property type="entry name" value="Transpos_IS3"/>
</dbReference>
<dbReference type="InterPro" id="IPR001584">
    <property type="entry name" value="Integrase_cat-core"/>
</dbReference>
<dbReference type="InterPro" id="IPR012337">
    <property type="entry name" value="RNaseH-like_sf"/>
</dbReference>
<feature type="domain" description="Integrase catalytic" evidence="2">
    <location>
        <begin position="222"/>
        <end position="382"/>
    </location>
</feature>
<name>A0A327ZM95_9STAP</name>
<dbReference type="GO" id="GO:0015074">
    <property type="term" value="P:DNA integration"/>
    <property type="evidence" value="ECO:0007669"/>
    <property type="project" value="InterPro"/>
</dbReference>
<dbReference type="Gene3D" id="3.30.420.10">
    <property type="entry name" value="Ribonuclease H-like superfamily/Ribonuclease H"/>
    <property type="match status" value="1"/>
</dbReference>
<evidence type="ECO:0000259" key="2">
    <source>
        <dbReference type="PROSITE" id="PS50994"/>
    </source>
</evidence>
<dbReference type="InterPro" id="IPR025948">
    <property type="entry name" value="HTH-like_dom"/>
</dbReference>
<dbReference type="PANTHER" id="PTHR46889">
    <property type="entry name" value="TRANSPOSASE INSF FOR INSERTION SEQUENCE IS3B-RELATED"/>
    <property type="match status" value="1"/>
</dbReference>
<comment type="function">
    <text evidence="1">Involved in the transposition of the insertion sequence.</text>
</comment>
<proteinExistence type="predicted"/>
<dbReference type="InterPro" id="IPR050900">
    <property type="entry name" value="Transposase_IS3/IS150/IS904"/>
</dbReference>
<protein>
    <submittedName>
        <fullName evidence="3">IS3 family transposase</fullName>
    </submittedName>
</protein>
<evidence type="ECO:0000256" key="1">
    <source>
        <dbReference type="ARBA" id="ARBA00002286"/>
    </source>
</evidence>
<dbReference type="Pfam" id="PF00665">
    <property type="entry name" value="rve"/>
    <property type="match status" value="1"/>
</dbReference>
<evidence type="ECO:0000313" key="4">
    <source>
        <dbReference type="Proteomes" id="UP000249808"/>
    </source>
</evidence>
<accession>A0A327ZM95</accession>
<dbReference type="SUPFAM" id="SSF53098">
    <property type="entry name" value="Ribonuclease H-like"/>
    <property type="match status" value="1"/>
</dbReference>
<evidence type="ECO:0000313" key="3">
    <source>
        <dbReference type="EMBL" id="RAK43575.1"/>
    </source>
</evidence>
<dbReference type="GO" id="GO:0003676">
    <property type="term" value="F:nucleic acid binding"/>
    <property type="evidence" value="ECO:0007669"/>
    <property type="project" value="InterPro"/>
</dbReference>
<dbReference type="AlphaFoldDB" id="A0A327ZM95"/>
<comment type="caution">
    <text evidence="3">The sequence shown here is derived from an EMBL/GenBank/DDBJ whole genome shotgun (WGS) entry which is preliminary data.</text>
</comment>
<sequence length="382" mass="45186">MMKRVSYSSEVKWKCVELKAAGLSTKEIMDELNIRNKTQVETWWRWYRNGETYRFDQQVGKQYSYAKGIQELDEIEKLKLEIRRKDAELDGLKKVQGITKELVPEIVVELVESLRSEYSLEILLSALQVARSTFYRWRNHVSNRNYHLEKKIGKICKDNNFTYGYRKICNIINRDSEQPINHKRVQRIMQKNKWSCRARAKKEQKLGKPYYITDNILNRDFKTDRPLTKLVTDITYLPFGNTMLYLSSIMDLYNGEIIAYTINDKQDTNFVLDTLNQIELPKGCILHSDQGSVYTSKDYYEECKEKDIIRSMSRKATPADNACIECFHSSLKSETFYLNSERNSSNYIVKEIVEKYIKNYNENRIQQKLGYLSPIEYRKQAA</sequence>
<dbReference type="SUPFAM" id="SSF46689">
    <property type="entry name" value="Homeodomain-like"/>
    <property type="match status" value="1"/>
</dbReference>
<dbReference type="Proteomes" id="UP000249808">
    <property type="component" value="Unassembled WGS sequence"/>
</dbReference>
<dbReference type="Pfam" id="PF13276">
    <property type="entry name" value="HTH_21"/>
    <property type="match status" value="1"/>
</dbReference>
<dbReference type="InterPro" id="IPR036397">
    <property type="entry name" value="RNaseH_sf"/>
</dbReference>
<dbReference type="PROSITE" id="PS50994">
    <property type="entry name" value="INTEGRASE"/>
    <property type="match status" value="1"/>
</dbReference>
<dbReference type="InterPro" id="IPR009057">
    <property type="entry name" value="Homeodomain-like_sf"/>
</dbReference>
<dbReference type="NCBIfam" id="NF033516">
    <property type="entry name" value="transpos_IS3"/>
    <property type="match status" value="1"/>
</dbReference>
<dbReference type="EMBL" id="PZJH01000019">
    <property type="protein sequence ID" value="RAK43575.1"/>
    <property type="molecule type" value="Genomic_DNA"/>
</dbReference>
<gene>
    <name evidence="3" type="ORF">BHU61_13140</name>
</gene>
<dbReference type="PANTHER" id="PTHR46889:SF5">
    <property type="entry name" value="INTEGRASE PROTEIN"/>
    <property type="match status" value="1"/>
</dbReference>
<keyword evidence="4" id="KW-1185">Reference proteome</keyword>